<reference evidence="1 2" key="1">
    <citation type="submission" date="2020-07" db="EMBL/GenBank/DDBJ databases">
        <title>Electron transfer.</title>
        <authorList>
            <person name="Huang L."/>
            <person name="Liu X."/>
            <person name="Zhou S."/>
        </authorList>
    </citation>
    <scope>NUCLEOTIDE SEQUENCE [LARGE SCALE GENOMIC DNA]</scope>
    <source>
        <strain evidence="1 2">Lx1</strain>
    </source>
</reference>
<dbReference type="InterPro" id="IPR015943">
    <property type="entry name" value="WD40/YVTN_repeat-like_dom_sf"/>
</dbReference>
<protein>
    <submittedName>
        <fullName evidence="1">Uncharacterized protein</fullName>
    </submittedName>
</protein>
<dbReference type="EMBL" id="CP059378">
    <property type="protein sequence ID" value="QLY78632.1"/>
    <property type="molecule type" value="Genomic_DNA"/>
</dbReference>
<gene>
    <name evidence="1" type="ORF">HZF06_16285</name>
</gene>
<proteinExistence type="predicted"/>
<evidence type="ECO:0000313" key="1">
    <source>
        <dbReference type="EMBL" id="QLY78632.1"/>
    </source>
</evidence>
<dbReference type="AlphaFoldDB" id="A0A7D6VT92"/>
<evidence type="ECO:0000313" key="2">
    <source>
        <dbReference type="Proteomes" id="UP000512286"/>
    </source>
</evidence>
<organism evidence="1 2">
    <name type="scientific">Clostridium intestinale</name>
    <dbReference type="NCBI Taxonomy" id="36845"/>
    <lineage>
        <taxon>Bacteria</taxon>
        <taxon>Bacillati</taxon>
        <taxon>Bacillota</taxon>
        <taxon>Clostridia</taxon>
        <taxon>Eubacteriales</taxon>
        <taxon>Clostridiaceae</taxon>
        <taxon>Clostridium</taxon>
    </lineage>
</organism>
<dbReference type="Proteomes" id="UP000512286">
    <property type="component" value="Chromosome"/>
</dbReference>
<dbReference type="SUPFAM" id="SSF69322">
    <property type="entry name" value="Tricorn protease domain 2"/>
    <property type="match status" value="1"/>
</dbReference>
<dbReference type="Gene3D" id="2.130.10.10">
    <property type="entry name" value="YVTN repeat-like/Quinoprotein amine dehydrogenase"/>
    <property type="match status" value="1"/>
</dbReference>
<dbReference type="KEGG" id="cint:HZF06_16285"/>
<accession>A0A7D6VT92</accession>
<dbReference type="RefSeq" id="WP_181600964.1">
    <property type="nucleotide sequence ID" value="NZ_CP059378.1"/>
</dbReference>
<name>A0A7D6VT92_9CLOT</name>
<sequence>MKKHFILKVLVLFISFSILSLCFNPTSIFRKKTNTIVLNDRPINISSIEDTSSYVKVDSTDSFNIDKPFDNSFWINNDEIFLSNMFYYKGLNSNIEILNTKTNSSTKIDIKNLSSDFKVSPLGNGFSYKSTEEYTNEFIRDLNPDEYKEMYSYRNRYYYYSLLDNTSTPIPDGLYPMRWLPDGSGFIAKSYTSNSLVIYDIESKTTHTFLDKSSGINTAYISPIVISNDGSTYYFSYYDYKLGMYSIYKMSKKDMNPEKILSDMSISPEIELINNNLLVLTNIYENSIFIYDTEKHKKLNSITSSSTWFNINISNDKSMLAFVEYGNLAKLSVINLNDPNLTATEIFRNKNSISNISWSNDNKLAFQITDGYNGNNVIYTFSFK</sequence>